<dbReference type="FunFam" id="1.20.58.1120:FF:000001">
    <property type="entry name" value="dynein heavy chain 2, axonemal"/>
    <property type="match status" value="1"/>
</dbReference>
<evidence type="ECO:0000256" key="8">
    <source>
        <dbReference type="ARBA" id="ARBA00023273"/>
    </source>
</evidence>
<sequence length="298" mass="34117">KGLADYLETKRIFFPRFYFLSDEELLEILSQAKNPLAVQPHLRKCFENIAKLNFEADLQITAMYSSEGECVLMNPFLYPRGNVEDWLVKVEESMKNTVRSTIGDSLDDIEIRPRTDWVLQWPGQIVIVGSQTAWTSGVEEGIHTNTLSLFYSQMLDMLDGLRGLVKGKLMKVERQVLSALIVIEVHARDVTNKLVKENVVNTNDFDWISQLRYYWVNDFDLKVRAVNAEFPYGYEYLGNSGRLKAQMARLDRFIFEGSDIVLKESCAVFITMNPAMISEQLSSQKIKIGAQRAGGNYM</sequence>
<dbReference type="AlphaFoldDB" id="A0AAD8EE03"/>
<comment type="subcellular location">
    <subcellularLocation>
        <location evidence="2">Cell projection</location>
    </subcellularLocation>
    <subcellularLocation>
        <location evidence="1">Cytoplasm</location>
        <location evidence="1">Cytoskeleton</location>
    </subcellularLocation>
</comment>
<dbReference type="InterPro" id="IPR042228">
    <property type="entry name" value="Dynein_linker_3"/>
</dbReference>
<dbReference type="Gene3D" id="1.20.58.1120">
    <property type="match status" value="1"/>
</dbReference>
<dbReference type="GO" id="GO:0042995">
    <property type="term" value="C:cell projection"/>
    <property type="evidence" value="ECO:0007669"/>
    <property type="project" value="UniProtKB-SubCell"/>
</dbReference>
<keyword evidence="4" id="KW-0547">Nucleotide-binding</keyword>
<evidence type="ECO:0000313" key="11">
    <source>
        <dbReference type="Proteomes" id="UP001233999"/>
    </source>
</evidence>
<keyword evidence="5" id="KW-0243">Dynein</keyword>
<evidence type="ECO:0000256" key="1">
    <source>
        <dbReference type="ARBA" id="ARBA00004245"/>
    </source>
</evidence>
<dbReference type="Proteomes" id="UP001233999">
    <property type="component" value="Unassembled WGS sequence"/>
</dbReference>
<gene>
    <name evidence="10" type="ORF">L9F63_028363</name>
</gene>
<dbReference type="GO" id="GO:0007018">
    <property type="term" value="P:microtubule-based movement"/>
    <property type="evidence" value="ECO:0007669"/>
    <property type="project" value="InterPro"/>
</dbReference>
<evidence type="ECO:0000256" key="5">
    <source>
        <dbReference type="ARBA" id="ARBA00023017"/>
    </source>
</evidence>
<dbReference type="Gene3D" id="3.20.180.20">
    <property type="entry name" value="Dynein heavy chain, N-terminal domain 2"/>
    <property type="match status" value="1"/>
</dbReference>
<dbReference type="PANTHER" id="PTHR45703:SF1">
    <property type="entry name" value="DYNEINS HEAVY CHAIN"/>
    <property type="match status" value="1"/>
</dbReference>
<evidence type="ECO:0000256" key="2">
    <source>
        <dbReference type="ARBA" id="ARBA00004316"/>
    </source>
</evidence>
<reference evidence="10" key="2">
    <citation type="submission" date="2023-05" db="EMBL/GenBank/DDBJ databases">
        <authorList>
            <person name="Fouks B."/>
        </authorList>
    </citation>
    <scope>NUCLEOTIDE SEQUENCE</scope>
    <source>
        <strain evidence="10">Stay&amp;Tobe</strain>
        <tissue evidence="10">Testes</tissue>
    </source>
</reference>
<dbReference type="InterPro" id="IPR013602">
    <property type="entry name" value="Dynein_heavy_linker"/>
</dbReference>
<feature type="domain" description="Dynein heavy chain linker" evidence="9">
    <location>
        <begin position="1"/>
        <end position="103"/>
    </location>
</feature>
<evidence type="ECO:0000256" key="7">
    <source>
        <dbReference type="ARBA" id="ARBA00023212"/>
    </source>
</evidence>
<name>A0AAD8EE03_DIPPU</name>
<evidence type="ECO:0000259" key="9">
    <source>
        <dbReference type="Pfam" id="PF08393"/>
    </source>
</evidence>
<evidence type="ECO:0000256" key="4">
    <source>
        <dbReference type="ARBA" id="ARBA00022741"/>
    </source>
</evidence>
<comment type="caution">
    <text evidence="10">The sequence shown here is derived from an EMBL/GenBank/DDBJ whole genome shotgun (WGS) entry which is preliminary data.</text>
</comment>
<dbReference type="Pfam" id="PF08393">
    <property type="entry name" value="DHC_N2"/>
    <property type="match status" value="1"/>
</dbReference>
<proteinExistence type="predicted"/>
<dbReference type="GO" id="GO:0030286">
    <property type="term" value="C:dynein complex"/>
    <property type="evidence" value="ECO:0007669"/>
    <property type="project" value="UniProtKB-KW"/>
</dbReference>
<dbReference type="FunFam" id="3.20.180.20:FF:000003">
    <property type="entry name" value="Dynein heavy chain 12, axonemal"/>
    <property type="match status" value="1"/>
</dbReference>
<keyword evidence="7" id="KW-0206">Cytoskeleton</keyword>
<accession>A0AAD8EE03</accession>
<keyword evidence="6" id="KW-0175">Coiled coil</keyword>
<evidence type="ECO:0000256" key="3">
    <source>
        <dbReference type="ARBA" id="ARBA00022490"/>
    </source>
</evidence>
<dbReference type="GO" id="GO:0051959">
    <property type="term" value="F:dynein light intermediate chain binding"/>
    <property type="evidence" value="ECO:0007669"/>
    <property type="project" value="InterPro"/>
</dbReference>
<organism evidence="10 11">
    <name type="scientific">Diploptera punctata</name>
    <name type="common">Pacific beetle cockroach</name>
    <dbReference type="NCBI Taxonomy" id="6984"/>
    <lineage>
        <taxon>Eukaryota</taxon>
        <taxon>Metazoa</taxon>
        <taxon>Ecdysozoa</taxon>
        <taxon>Arthropoda</taxon>
        <taxon>Hexapoda</taxon>
        <taxon>Insecta</taxon>
        <taxon>Pterygota</taxon>
        <taxon>Neoptera</taxon>
        <taxon>Polyneoptera</taxon>
        <taxon>Dictyoptera</taxon>
        <taxon>Blattodea</taxon>
        <taxon>Blaberoidea</taxon>
        <taxon>Blaberidae</taxon>
        <taxon>Diplopterinae</taxon>
        <taxon>Diploptera</taxon>
    </lineage>
</organism>
<evidence type="ECO:0000256" key="6">
    <source>
        <dbReference type="ARBA" id="ARBA00023054"/>
    </source>
</evidence>
<keyword evidence="8" id="KW-0966">Cell projection</keyword>
<dbReference type="GO" id="GO:0000166">
    <property type="term" value="F:nucleotide binding"/>
    <property type="evidence" value="ECO:0007669"/>
    <property type="project" value="UniProtKB-KW"/>
</dbReference>
<dbReference type="EMBL" id="JASPKZ010006801">
    <property type="protein sequence ID" value="KAJ9587065.1"/>
    <property type="molecule type" value="Genomic_DNA"/>
</dbReference>
<dbReference type="InterPro" id="IPR026983">
    <property type="entry name" value="DHC"/>
</dbReference>
<reference evidence="10" key="1">
    <citation type="journal article" date="2023" name="IScience">
        <title>Live-bearing cockroach genome reveals convergent evolutionary mechanisms linked to viviparity in insects and beyond.</title>
        <authorList>
            <person name="Fouks B."/>
            <person name="Harrison M.C."/>
            <person name="Mikhailova A.A."/>
            <person name="Marchal E."/>
            <person name="English S."/>
            <person name="Carruthers M."/>
            <person name="Jennings E.C."/>
            <person name="Chiamaka E.L."/>
            <person name="Frigard R.A."/>
            <person name="Pippel M."/>
            <person name="Attardo G.M."/>
            <person name="Benoit J.B."/>
            <person name="Bornberg-Bauer E."/>
            <person name="Tobe S.S."/>
        </authorList>
    </citation>
    <scope>NUCLEOTIDE SEQUENCE</scope>
    <source>
        <strain evidence="10">Stay&amp;Tobe</strain>
    </source>
</reference>
<evidence type="ECO:0000313" key="10">
    <source>
        <dbReference type="EMBL" id="KAJ9587065.1"/>
    </source>
</evidence>
<feature type="non-terminal residue" evidence="10">
    <location>
        <position position="298"/>
    </location>
</feature>
<keyword evidence="11" id="KW-1185">Reference proteome</keyword>
<dbReference type="GO" id="GO:0045505">
    <property type="term" value="F:dynein intermediate chain binding"/>
    <property type="evidence" value="ECO:0007669"/>
    <property type="project" value="InterPro"/>
</dbReference>
<dbReference type="PANTHER" id="PTHR45703">
    <property type="entry name" value="DYNEIN HEAVY CHAIN"/>
    <property type="match status" value="1"/>
</dbReference>
<feature type="non-terminal residue" evidence="10">
    <location>
        <position position="1"/>
    </location>
</feature>
<protein>
    <recommendedName>
        <fullName evidence="9">Dynein heavy chain linker domain-containing protein</fullName>
    </recommendedName>
</protein>
<keyword evidence="3" id="KW-0963">Cytoplasm</keyword>